<dbReference type="PROSITE" id="PS50011">
    <property type="entry name" value="PROTEIN_KINASE_DOM"/>
    <property type="match status" value="1"/>
</dbReference>
<evidence type="ECO:0000256" key="7">
    <source>
        <dbReference type="ARBA" id="ARBA00022527"/>
    </source>
</evidence>
<reference evidence="31 32" key="2">
    <citation type="submission" date="2024-10" db="EMBL/GenBank/DDBJ databases">
        <authorList>
            <person name="Ryan C."/>
        </authorList>
    </citation>
    <scope>NUCLEOTIDE SEQUENCE [LARGE SCALE GENOMIC DNA]</scope>
</reference>
<dbReference type="Gene3D" id="3.30.200.20">
    <property type="entry name" value="Phosphorylase Kinase, domain 1"/>
    <property type="match status" value="1"/>
</dbReference>
<dbReference type="InterPro" id="IPR008271">
    <property type="entry name" value="Ser/Thr_kinase_AS"/>
</dbReference>
<dbReference type="InterPro" id="IPR032675">
    <property type="entry name" value="LRR_dom_sf"/>
</dbReference>
<dbReference type="Pfam" id="PF08263">
    <property type="entry name" value="LRRNT_2"/>
    <property type="match status" value="1"/>
</dbReference>
<dbReference type="SUPFAM" id="SSF56112">
    <property type="entry name" value="Protein kinase-like (PK-like)"/>
    <property type="match status" value="1"/>
</dbReference>
<dbReference type="EMBL" id="OZ075134">
    <property type="protein sequence ID" value="CAL4994001.1"/>
    <property type="molecule type" value="Genomic_DNA"/>
</dbReference>
<feature type="transmembrane region" description="Helical" evidence="28">
    <location>
        <begin position="777"/>
        <end position="800"/>
    </location>
</feature>
<evidence type="ECO:0000256" key="1">
    <source>
        <dbReference type="ARBA" id="ARBA00004162"/>
    </source>
</evidence>
<feature type="signal peptide" evidence="29">
    <location>
        <begin position="1"/>
        <end position="18"/>
    </location>
</feature>
<evidence type="ECO:0000256" key="18">
    <source>
        <dbReference type="ARBA" id="ARBA00023136"/>
    </source>
</evidence>
<feature type="region of interest" description="Disordered" evidence="27">
    <location>
        <begin position="1146"/>
        <end position="1165"/>
    </location>
</feature>
<comment type="function">
    <text evidence="23">Receptor kinase that detects X.oryzae pv. oryzae protein Ax21 to promote innate immunity. Following X.oryzae pv. oryzae protein Ax21 detection, undergoes cleavage, releasing the processed protein kinase Xa21 chain.</text>
</comment>
<evidence type="ECO:0000256" key="17">
    <source>
        <dbReference type="ARBA" id="ARBA00022989"/>
    </source>
</evidence>
<evidence type="ECO:0000256" key="20">
    <source>
        <dbReference type="ARBA" id="ARBA00023180"/>
    </source>
</evidence>
<dbReference type="SMART" id="SM00365">
    <property type="entry name" value="LRR_SD22"/>
    <property type="match status" value="9"/>
</dbReference>
<reference evidence="32" key="1">
    <citation type="submission" date="2024-06" db="EMBL/GenBank/DDBJ databases">
        <authorList>
            <person name="Ryan C."/>
        </authorList>
    </citation>
    <scope>NUCLEOTIDE SEQUENCE [LARGE SCALE GENOMIC DNA]</scope>
</reference>
<evidence type="ECO:0000256" key="3">
    <source>
        <dbReference type="ARBA" id="ARBA00004479"/>
    </source>
</evidence>
<dbReference type="Gene3D" id="3.80.10.10">
    <property type="entry name" value="Ribonuclease Inhibitor"/>
    <property type="match status" value="4"/>
</dbReference>
<evidence type="ECO:0000256" key="29">
    <source>
        <dbReference type="SAM" id="SignalP"/>
    </source>
</evidence>
<keyword evidence="18 28" id="KW-0472">Membrane</keyword>
<evidence type="ECO:0000256" key="28">
    <source>
        <dbReference type="SAM" id="Phobius"/>
    </source>
</evidence>
<feature type="compositionally biased region" description="Polar residues" evidence="27">
    <location>
        <begin position="1156"/>
        <end position="1165"/>
    </location>
</feature>
<feature type="binding site" evidence="26">
    <location>
        <position position="865"/>
    </location>
    <ligand>
        <name>ATP</name>
        <dbReference type="ChEBI" id="CHEBI:30616"/>
    </ligand>
</feature>
<name>A0ABC9BAE4_9POAL</name>
<evidence type="ECO:0000256" key="22">
    <source>
        <dbReference type="ARBA" id="ARBA00048679"/>
    </source>
</evidence>
<comment type="catalytic activity">
    <reaction evidence="21">
        <text>L-threonyl-[protein] + ATP = O-phospho-L-threonyl-[protein] + ADP + H(+)</text>
        <dbReference type="Rhea" id="RHEA:46608"/>
        <dbReference type="Rhea" id="RHEA-COMP:11060"/>
        <dbReference type="Rhea" id="RHEA-COMP:11605"/>
        <dbReference type="ChEBI" id="CHEBI:15378"/>
        <dbReference type="ChEBI" id="CHEBI:30013"/>
        <dbReference type="ChEBI" id="CHEBI:30616"/>
        <dbReference type="ChEBI" id="CHEBI:61977"/>
        <dbReference type="ChEBI" id="CHEBI:456216"/>
        <dbReference type="EC" id="2.7.11.1"/>
    </reaction>
</comment>
<evidence type="ECO:0000256" key="16">
    <source>
        <dbReference type="ARBA" id="ARBA00022840"/>
    </source>
</evidence>
<accession>A0ABC9BAE4</accession>
<evidence type="ECO:0000259" key="30">
    <source>
        <dbReference type="PROSITE" id="PS50011"/>
    </source>
</evidence>
<dbReference type="GO" id="GO:0005789">
    <property type="term" value="C:endoplasmic reticulum membrane"/>
    <property type="evidence" value="ECO:0007669"/>
    <property type="project" value="UniProtKB-SubCell"/>
</dbReference>
<keyword evidence="32" id="KW-1185">Reference proteome</keyword>
<dbReference type="PROSITE" id="PS51450">
    <property type="entry name" value="LRR"/>
    <property type="match status" value="1"/>
</dbReference>
<evidence type="ECO:0000256" key="8">
    <source>
        <dbReference type="ARBA" id="ARBA00022553"/>
    </source>
</evidence>
<evidence type="ECO:0000256" key="6">
    <source>
        <dbReference type="ARBA" id="ARBA00022475"/>
    </source>
</evidence>
<evidence type="ECO:0000256" key="19">
    <source>
        <dbReference type="ARBA" id="ARBA00023170"/>
    </source>
</evidence>
<keyword evidence="11 28" id="KW-0812">Transmembrane</keyword>
<dbReference type="InterPro" id="IPR001611">
    <property type="entry name" value="Leu-rich_rpt"/>
</dbReference>
<evidence type="ECO:0000256" key="26">
    <source>
        <dbReference type="PROSITE-ProRule" id="PRU10141"/>
    </source>
</evidence>
<dbReference type="InterPro" id="IPR003591">
    <property type="entry name" value="Leu-rich_rpt_typical-subtyp"/>
</dbReference>
<dbReference type="SUPFAM" id="SSF52047">
    <property type="entry name" value="RNI-like"/>
    <property type="match status" value="2"/>
</dbReference>
<dbReference type="PROSITE" id="PS00107">
    <property type="entry name" value="PROTEIN_KINASE_ATP"/>
    <property type="match status" value="1"/>
</dbReference>
<keyword evidence="19" id="KW-0675">Receptor</keyword>
<comment type="similarity">
    <text evidence="4">Belongs to the protein kinase superfamily. Ser/Thr protein kinase family.</text>
</comment>
<dbReference type="Pfam" id="PF13855">
    <property type="entry name" value="LRR_8"/>
    <property type="match status" value="2"/>
</dbReference>
<comment type="subcellular location">
    <subcellularLocation>
        <location evidence="1">Cell membrane</location>
        <topology evidence="1">Single-pass membrane protein</topology>
    </subcellularLocation>
    <subcellularLocation>
        <location evidence="2">Endoplasmic reticulum membrane</location>
        <topology evidence="2">Single-pass membrane protein</topology>
    </subcellularLocation>
    <subcellularLocation>
        <location evidence="3">Membrane</location>
        <topology evidence="3">Single-pass type I membrane protein</topology>
    </subcellularLocation>
</comment>
<dbReference type="CDD" id="cd14066">
    <property type="entry name" value="STKc_IRAK"/>
    <property type="match status" value="1"/>
</dbReference>
<comment type="catalytic activity">
    <reaction evidence="22">
        <text>L-seryl-[protein] + ATP = O-phospho-L-seryl-[protein] + ADP + H(+)</text>
        <dbReference type="Rhea" id="RHEA:17989"/>
        <dbReference type="Rhea" id="RHEA-COMP:9863"/>
        <dbReference type="Rhea" id="RHEA-COMP:11604"/>
        <dbReference type="ChEBI" id="CHEBI:15378"/>
        <dbReference type="ChEBI" id="CHEBI:29999"/>
        <dbReference type="ChEBI" id="CHEBI:30616"/>
        <dbReference type="ChEBI" id="CHEBI:83421"/>
        <dbReference type="ChEBI" id="CHEBI:456216"/>
        <dbReference type="EC" id="2.7.11.1"/>
    </reaction>
</comment>
<keyword evidence="14 26" id="KW-0547">Nucleotide-binding</keyword>
<dbReference type="Gene3D" id="1.10.510.10">
    <property type="entry name" value="Transferase(Phosphotransferase) domain 1"/>
    <property type="match status" value="1"/>
</dbReference>
<dbReference type="FunFam" id="1.10.510.10:FF:000358">
    <property type="entry name" value="Putative leucine-rich repeat receptor-like serine/threonine-protein kinase"/>
    <property type="match status" value="1"/>
</dbReference>
<dbReference type="PROSITE" id="PS00108">
    <property type="entry name" value="PROTEIN_KINASE_ST"/>
    <property type="match status" value="1"/>
</dbReference>
<dbReference type="AlphaFoldDB" id="A0ABC9BAE4"/>
<dbReference type="SMART" id="SM00220">
    <property type="entry name" value="S_TKc"/>
    <property type="match status" value="1"/>
</dbReference>
<organism evidence="31 32">
    <name type="scientific">Urochloa decumbens</name>
    <dbReference type="NCBI Taxonomy" id="240449"/>
    <lineage>
        <taxon>Eukaryota</taxon>
        <taxon>Viridiplantae</taxon>
        <taxon>Streptophyta</taxon>
        <taxon>Embryophyta</taxon>
        <taxon>Tracheophyta</taxon>
        <taxon>Spermatophyta</taxon>
        <taxon>Magnoliopsida</taxon>
        <taxon>Liliopsida</taxon>
        <taxon>Poales</taxon>
        <taxon>Poaceae</taxon>
        <taxon>PACMAD clade</taxon>
        <taxon>Panicoideae</taxon>
        <taxon>Panicodae</taxon>
        <taxon>Paniceae</taxon>
        <taxon>Melinidinae</taxon>
        <taxon>Urochloa</taxon>
    </lineage>
</organism>
<feature type="domain" description="Protein kinase" evidence="30">
    <location>
        <begin position="834"/>
        <end position="1143"/>
    </location>
</feature>
<evidence type="ECO:0000256" key="12">
    <source>
        <dbReference type="ARBA" id="ARBA00022729"/>
    </source>
</evidence>
<protein>
    <recommendedName>
        <fullName evidence="25">Receptor kinase-like protein Xa21</fullName>
        <ecNumber evidence="5">2.7.11.1</ecNumber>
    </recommendedName>
</protein>
<dbReference type="FunFam" id="3.80.10.10:FF:000288">
    <property type="entry name" value="LRR receptor-like serine/threonine-protein kinase EFR"/>
    <property type="match status" value="1"/>
</dbReference>
<comment type="function">
    <text evidence="24">The processed protein kinase Xa21 chain released by protein cleavage after X.oryzae pv. oryzae protein Ax21 detection translocates into the nucleus where it can bind and regulate WRKY62, a transcription factor. Confers resistance to the bacterial pathogen X.oryzae pv. oryzae (Xoo).</text>
</comment>
<dbReference type="GO" id="GO:0004674">
    <property type="term" value="F:protein serine/threonine kinase activity"/>
    <property type="evidence" value="ECO:0007669"/>
    <property type="project" value="UniProtKB-KW"/>
</dbReference>
<keyword evidence="7" id="KW-0723">Serine/threonine-protein kinase</keyword>
<keyword evidence="8" id="KW-0597">Phosphoprotein</keyword>
<dbReference type="Pfam" id="PF07714">
    <property type="entry name" value="PK_Tyr_Ser-Thr"/>
    <property type="match status" value="1"/>
</dbReference>
<evidence type="ECO:0000256" key="27">
    <source>
        <dbReference type="SAM" id="MobiDB-lite"/>
    </source>
</evidence>
<feature type="chain" id="PRO_5044866523" description="Receptor kinase-like protein Xa21" evidence="29">
    <location>
        <begin position="19"/>
        <end position="1165"/>
    </location>
</feature>
<evidence type="ECO:0000256" key="24">
    <source>
        <dbReference type="ARBA" id="ARBA00056628"/>
    </source>
</evidence>
<evidence type="ECO:0000256" key="23">
    <source>
        <dbReference type="ARBA" id="ARBA00054320"/>
    </source>
</evidence>
<evidence type="ECO:0000256" key="9">
    <source>
        <dbReference type="ARBA" id="ARBA00022614"/>
    </source>
</evidence>
<proteinExistence type="inferred from homology"/>
<gene>
    <name evidence="31" type="ORF">URODEC1_LOCUS61740</name>
</gene>
<keyword evidence="16 26" id="KW-0067">ATP-binding</keyword>
<dbReference type="InterPro" id="IPR001245">
    <property type="entry name" value="Ser-Thr/Tyr_kinase_cat_dom"/>
</dbReference>
<dbReference type="InterPro" id="IPR017441">
    <property type="entry name" value="Protein_kinase_ATP_BS"/>
</dbReference>
<evidence type="ECO:0000256" key="15">
    <source>
        <dbReference type="ARBA" id="ARBA00022777"/>
    </source>
</evidence>
<keyword evidence="13" id="KW-0677">Repeat</keyword>
<evidence type="ECO:0000256" key="13">
    <source>
        <dbReference type="ARBA" id="ARBA00022737"/>
    </source>
</evidence>
<evidence type="ECO:0000313" key="31">
    <source>
        <dbReference type="EMBL" id="CAL4994001.1"/>
    </source>
</evidence>
<evidence type="ECO:0000313" key="32">
    <source>
        <dbReference type="Proteomes" id="UP001497457"/>
    </source>
</evidence>
<evidence type="ECO:0000256" key="25">
    <source>
        <dbReference type="ARBA" id="ARBA00072040"/>
    </source>
</evidence>
<keyword evidence="15" id="KW-0418">Kinase</keyword>
<dbReference type="PANTHER" id="PTHR27000">
    <property type="entry name" value="LEUCINE-RICH REPEAT RECEPTOR-LIKE PROTEIN KINASE FAMILY PROTEIN-RELATED"/>
    <property type="match status" value="1"/>
</dbReference>
<dbReference type="InterPro" id="IPR000719">
    <property type="entry name" value="Prot_kinase_dom"/>
</dbReference>
<dbReference type="Proteomes" id="UP001497457">
    <property type="component" value="Chromosome 24b"/>
</dbReference>
<dbReference type="InterPro" id="IPR013210">
    <property type="entry name" value="LRR_N_plant-typ"/>
</dbReference>
<evidence type="ECO:0000256" key="5">
    <source>
        <dbReference type="ARBA" id="ARBA00012513"/>
    </source>
</evidence>
<keyword evidence="10" id="KW-0808">Transferase</keyword>
<dbReference type="PANTHER" id="PTHR27000:SF777">
    <property type="entry name" value="PROTEIN KINASE DOMAIN-CONTAINING PROTEIN"/>
    <property type="match status" value="1"/>
</dbReference>
<keyword evidence="6" id="KW-1003">Cell membrane</keyword>
<dbReference type="FunFam" id="3.80.10.10:FF:000095">
    <property type="entry name" value="LRR receptor-like serine/threonine-protein kinase GSO1"/>
    <property type="match status" value="2"/>
</dbReference>
<dbReference type="InterPro" id="IPR011009">
    <property type="entry name" value="Kinase-like_dom_sf"/>
</dbReference>
<evidence type="ECO:0000256" key="14">
    <source>
        <dbReference type="ARBA" id="ARBA00022741"/>
    </source>
</evidence>
<evidence type="ECO:0000256" key="21">
    <source>
        <dbReference type="ARBA" id="ARBA00047899"/>
    </source>
</evidence>
<keyword evidence="9" id="KW-0433">Leucine-rich repeat</keyword>
<keyword evidence="12 29" id="KW-0732">Signal</keyword>
<dbReference type="FunFam" id="3.30.200.20:FF:000432">
    <property type="entry name" value="LRR receptor-like serine/threonine-protein kinase EFR"/>
    <property type="match status" value="1"/>
</dbReference>
<evidence type="ECO:0000256" key="10">
    <source>
        <dbReference type="ARBA" id="ARBA00022679"/>
    </source>
</evidence>
<dbReference type="Pfam" id="PF00560">
    <property type="entry name" value="LRR_1"/>
    <property type="match status" value="7"/>
</dbReference>
<keyword evidence="20" id="KW-0325">Glycoprotein</keyword>
<evidence type="ECO:0000256" key="2">
    <source>
        <dbReference type="ARBA" id="ARBA00004389"/>
    </source>
</evidence>
<dbReference type="PRINTS" id="PR00019">
    <property type="entry name" value="LEURICHRPT"/>
</dbReference>
<dbReference type="GO" id="GO:0005524">
    <property type="term" value="F:ATP binding"/>
    <property type="evidence" value="ECO:0007669"/>
    <property type="project" value="UniProtKB-UniRule"/>
</dbReference>
<dbReference type="GO" id="GO:0005886">
    <property type="term" value="C:plasma membrane"/>
    <property type="evidence" value="ECO:0007669"/>
    <property type="project" value="UniProtKB-SubCell"/>
</dbReference>
<dbReference type="InterPro" id="IPR055414">
    <property type="entry name" value="LRR_R13L4/SHOC2-like"/>
</dbReference>
<evidence type="ECO:0000256" key="11">
    <source>
        <dbReference type="ARBA" id="ARBA00022692"/>
    </source>
</evidence>
<evidence type="ECO:0000256" key="4">
    <source>
        <dbReference type="ARBA" id="ARBA00008684"/>
    </source>
</evidence>
<dbReference type="SMART" id="SM00369">
    <property type="entry name" value="LRR_TYP"/>
    <property type="match status" value="10"/>
</dbReference>
<dbReference type="Pfam" id="PF23598">
    <property type="entry name" value="LRR_14"/>
    <property type="match status" value="1"/>
</dbReference>
<keyword evidence="17 28" id="KW-1133">Transmembrane helix</keyword>
<dbReference type="EC" id="2.7.11.1" evidence="5"/>
<sequence>MVLFLEYLLLAFVSLACCTTSMTQTPLILAAHAAFTSNVSDHLALMAFKSLVTSDPSRALAMWGNESVPMCQWQGVLCGLKGSRHGRVLALDLGELNLVGTITPALGNLTYLRLLNLSSNHFHGILPPELGNLHDLEDLQLSYNSIEGQIPSSLSNCSHLVNISINVNKLQGVIPREFGSLHNLEILHLESNALTGTIPSSIGNLVNLKYLDLTFNNLTGEIPAEIGNLVSLGELDLGYNLFYGSIPASLGNLSALTVLTIPNNNLEHIPQLQGLSSLKILELGVNKLTGNIPSWFGNLSSLDYLSLLENSLVGQIPESLGNLELLQILSLSENNLSGSVPQSIGNLHGLTELYLSKNELEGSLPHSMFNLSSLELLLLDFNSFTGDFPPDMGSKLSKLKLLFASINQFHGSLPSSICNASMLQVIEIVNTFMSGTIPQCLGTHQENLSYVLLAGSHFEARNDADWGFLAGLTNSSKMRRLVLGSNKLEGVLPNSIGNLSTRMELLSIGGNKITGTIPEGIGNLINLSELDMEYNMLVSTIPASLSKLKKLNTLSLSNNALSGPIPVALGNLTKLSTLILSNNGISGAIPSSLSNCPLENLDLSHNNLSGPIPKELIFISTLSKSMNLAHNSLSGPFPSKVGYLKNLNEIDLSHNMISGEIPASIGECRSLENLNISVNMLQGTIPMSLGNLRGLLVADLSYNNLSGTIPEILGKLPGLSSLNLSFNKLQDGVPKDGVFLNATAILITGNDGLCGGIPQLKLPPCSIHTNKRPSRELAIIVSICSAFLFVAIFALALSFYRKTQKTKGSLQRPVIDEKHMRVSYVELANATDGFSSENLIGAGSFGSVYKGRMRGNEQHVAVAVKVLNLMQRGATQSFIAECETLRCARHRNLVKILTVCSSIDFQGRDFKALVYEFLPNGNLDQWLHQHIMEDGEHKALDWIGRLHIAIDVASSLDYLHQHKPTPIIHCDLKPSNILLDSDMVAHVGDFGLARFLHQDTYQSSGWASMRGSIGYTAPEYGLGNEVSTRGDVYSYGILLLEMFTGKSPTHSEFGEAIGLRKYVQMAFPDRVISILDQQLLTETESKEASISYSGSIRDIRISCIASILQVGIFCSHETPAERPQIGDALKELQAIRDKFHKHLPSSLVKEHHQKATDTSQEFSSA</sequence>